<dbReference type="SMART" id="SM00202">
    <property type="entry name" value="SR"/>
    <property type="match status" value="4"/>
</dbReference>
<dbReference type="GO" id="GO:0016020">
    <property type="term" value="C:membrane"/>
    <property type="evidence" value="ECO:0007669"/>
    <property type="project" value="InterPro"/>
</dbReference>
<evidence type="ECO:0000259" key="8">
    <source>
        <dbReference type="PROSITE" id="PS50287"/>
    </source>
</evidence>
<evidence type="ECO:0000256" key="5">
    <source>
        <dbReference type="PROSITE-ProRule" id="PRU00196"/>
    </source>
</evidence>
<dbReference type="PROSITE" id="PS00420">
    <property type="entry name" value="SRCR_1"/>
    <property type="match status" value="2"/>
</dbReference>
<feature type="non-terminal residue" evidence="10">
    <location>
        <position position="1"/>
    </location>
</feature>
<accession>T2M2R2</accession>
<dbReference type="InterPro" id="IPR013806">
    <property type="entry name" value="Kringle-like"/>
</dbReference>
<dbReference type="OrthoDB" id="547291at2759"/>
<feature type="domain" description="SRCR" evidence="8">
    <location>
        <begin position="279"/>
        <end position="379"/>
    </location>
</feature>
<feature type="disulfide bond" evidence="5">
    <location>
        <begin position="348"/>
        <end position="358"/>
    </location>
</feature>
<feature type="domain" description="SRCR" evidence="8">
    <location>
        <begin position="26"/>
        <end position="128"/>
    </location>
</feature>
<evidence type="ECO:0000256" key="3">
    <source>
        <dbReference type="ARBA" id="ARBA00023157"/>
    </source>
</evidence>
<evidence type="ECO:0000256" key="2">
    <source>
        <dbReference type="ARBA" id="ARBA00022737"/>
    </source>
</evidence>
<feature type="disulfide bond" evidence="5">
    <location>
        <begin position="457"/>
        <end position="467"/>
    </location>
</feature>
<dbReference type="GO" id="GO:0005507">
    <property type="term" value="F:copper ion binding"/>
    <property type="evidence" value="ECO:0007669"/>
    <property type="project" value="InterPro"/>
</dbReference>
<dbReference type="AlphaFoldDB" id="T2M2R2"/>
<dbReference type="SUPFAM" id="SSF57440">
    <property type="entry name" value="Kringle-like"/>
    <property type="match status" value="1"/>
</dbReference>
<dbReference type="FunFam" id="3.10.250.10:FF:000001">
    <property type="entry name" value="Lysyl oxidase 4 isoform X1"/>
    <property type="match status" value="2"/>
</dbReference>
<dbReference type="InterPro" id="IPR036772">
    <property type="entry name" value="SRCR-like_dom_sf"/>
</dbReference>
<dbReference type="InterPro" id="IPR036943">
    <property type="entry name" value="FN_type2_sf"/>
</dbReference>
<dbReference type="InterPro" id="IPR000562">
    <property type="entry name" value="FN_type2_dom"/>
</dbReference>
<dbReference type="GO" id="GO:0004720">
    <property type="term" value="F:protein-lysine 6-oxidase activity"/>
    <property type="evidence" value="ECO:0007669"/>
    <property type="project" value="TreeGrafter"/>
</dbReference>
<dbReference type="PRINTS" id="PR00013">
    <property type="entry name" value="FNTYPEII"/>
</dbReference>
<dbReference type="GO" id="GO:0005615">
    <property type="term" value="C:extracellular space"/>
    <property type="evidence" value="ECO:0007669"/>
    <property type="project" value="TreeGrafter"/>
</dbReference>
<dbReference type="PANTHER" id="PTHR45817:SF9">
    <property type="entry name" value="SRCR DOMAIN-CONTAINING PROTEIN"/>
    <property type="match status" value="1"/>
</dbReference>
<dbReference type="FunFam" id="3.10.250.10:FF:000005">
    <property type="entry name" value="Neurotrypsin isoform A"/>
    <property type="match status" value="1"/>
</dbReference>
<dbReference type="Pfam" id="PF00530">
    <property type="entry name" value="SRCR"/>
    <property type="match status" value="4"/>
</dbReference>
<feature type="disulfide bond" evidence="5">
    <location>
        <begin position="317"/>
        <end position="378"/>
    </location>
</feature>
<feature type="domain" description="SRCR" evidence="8">
    <location>
        <begin position="389"/>
        <end position="488"/>
    </location>
</feature>
<reference evidence="10" key="1">
    <citation type="journal article" date="2013" name="Genome Biol. Evol.">
        <title>Punctuated emergences of genetic and phenotypic innovations in eumetazoan, bilaterian, euteleostome, and hominidae ancestors.</title>
        <authorList>
            <person name="Wenger Y."/>
            <person name="Galliot B."/>
        </authorList>
    </citation>
    <scope>NUCLEOTIDE SEQUENCE</scope>
    <source>
        <tissue evidence="10">Whole animals</tissue>
    </source>
</reference>
<feature type="disulfide bond" evidence="5">
    <location>
        <begin position="304"/>
        <end position="368"/>
    </location>
</feature>
<keyword evidence="2" id="KW-0677">Repeat</keyword>
<dbReference type="EMBL" id="HAAD01000119">
    <property type="protein sequence ID" value="CDG66351.1"/>
    <property type="molecule type" value="mRNA"/>
</dbReference>
<feature type="domain" description="SRCR" evidence="8">
    <location>
        <begin position="148"/>
        <end position="259"/>
    </location>
</feature>
<dbReference type="InterPro" id="IPR001190">
    <property type="entry name" value="SRCR"/>
</dbReference>
<feature type="domain" description="Fibronectin type-II" evidence="9">
    <location>
        <begin position="709"/>
        <end position="755"/>
    </location>
</feature>
<dbReference type="Gene3D" id="3.10.250.10">
    <property type="entry name" value="SRCR-like domain"/>
    <property type="match status" value="4"/>
</dbReference>
<dbReference type="Pfam" id="PF00040">
    <property type="entry name" value="fn2"/>
    <property type="match status" value="1"/>
</dbReference>
<feature type="signal peptide" evidence="7">
    <location>
        <begin position="1"/>
        <end position="15"/>
    </location>
</feature>
<evidence type="ECO:0000256" key="1">
    <source>
        <dbReference type="ARBA" id="ARBA00022729"/>
    </source>
</evidence>
<feature type="chain" id="PRO_5013357014" evidence="7">
    <location>
        <begin position="16"/>
        <end position="755"/>
    </location>
</feature>
<dbReference type="InterPro" id="IPR050912">
    <property type="entry name" value="LOX-like_protein"/>
</dbReference>
<evidence type="ECO:0000256" key="7">
    <source>
        <dbReference type="SAM" id="SignalP"/>
    </source>
</evidence>
<dbReference type="SMART" id="SM00059">
    <property type="entry name" value="FN2"/>
    <property type="match status" value="1"/>
</dbReference>
<feature type="disulfide bond" evidence="6">
    <location>
        <begin position="714"/>
        <end position="740"/>
    </location>
</feature>
<dbReference type="PROSITE" id="PS50287">
    <property type="entry name" value="SRCR_2"/>
    <property type="match status" value="4"/>
</dbReference>
<proteinExistence type="evidence at transcript level"/>
<dbReference type="PRINTS" id="PR00074">
    <property type="entry name" value="LYSYLOXIDASE"/>
</dbReference>
<sequence length="755" mass="85325">MSILFLLVAFSSVLLNTCVKLETSRLRLSGSNNSYEGNVEVFLDGKWKYVCDDSWDLRDAKVVCRQLGFTKAISATVKSAFLVGINVSYWLDDVLCWGSESDLLHCWHRGIGSHNCNDLKEIAGVICSTVIENDKVKPSENKSEKFNIRLNGNVVEGFISSGYLEVEYDGKWGLFYTQSWTYENGHVSCGNLGYSAVEHDNVQHDNVLRGFYMNSSDHFNIWQANITCVGTESTLYECKHGFWKNYSDSEFYPVYLTCKRSKVVKNQRFDVEFIEGQTVRLRAGVVGSEGRVEVKHKNQWGSICDDGWNIVNANVVCRQLGFGTALEATHYGSFGQGTGKIWLDQVKCNGTESDIKSCVHLGWGVGDCGHQEDAGVKCHFPLNQKNLKVRVIGGPHKRIGRVEIFTDGEWGGICGMKWSIREAEVTCRQAGLGYAKRGFTSSEYGLQRRLVMFNVMCSGDEMALNQCFYKGYGKGRCRFYDMASVECSETAPDLVMDFKELEDSIHVESKFLLELSCAYEENCLSSSAARFTYYPELYSRTLLRFTSLFWNRGTANFLPSTAKRDWIWHECHAHYHSLERFSDYDLTDLKTGLKVAEGHKASFCLEDSKCEGGVKKVFNCTNRGDQGISVNCGDVYKSNIDCQWIDITDIKYGKYKLRVILNPLRNVVESDYSNNIVTCEIDFLSQSKVNVTSKCVIDGCERMSHGGTGDGACCKFPFVYKNRQYNHCTTDGFKENVLWCATTSNYDKDKLWGLC</sequence>
<feature type="disulfide bond" evidence="6">
    <location>
        <begin position="728"/>
        <end position="755"/>
    </location>
</feature>
<dbReference type="PRINTS" id="PR00258">
    <property type="entry name" value="SPERACTRCPTR"/>
</dbReference>
<feature type="disulfide bond" evidence="5">
    <location>
        <begin position="228"/>
        <end position="238"/>
    </location>
</feature>
<name>T2M2R2_HYDVU</name>
<dbReference type="PANTHER" id="PTHR45817">
    <property type="entry name" value="LYSYL OXIDASE-LIKE-RELATED"/>
    <property type="match status" value="1"/>
</dbReference>
<dbReference type="SUPFAM" id="SSF56487">
    <property type="entry name" value="SRCR-like"/>
    <property type="match status" value="4"/>
</dbReference>
<protein>
    <submittedName>
        <fullName evidence="10">Lysyl oxidase homolog 2</fullName>
    </submittedName>
</protein>
<evidence type="ECO:0000256" key="6">
    <source>
        <dbReference type="PROSITE-ProRule" id="PRU00479"/>
    </source>
</evidence>
<evidence type="ECO:0000259" key="9">
    <source>
        <dbReference type="PROSITE" id="PS51092"/>
    </source>
</evidence>
<keyword evidence="3 6" id="KW-1015">Disulfide bond</keyword>
<dbReference type="PROSITE" id="PS51092">
    <property type="entry name" value="FN2_2"/>
    <property type="match status" value="1"/>
</dbReference>
<keyword evidence="1 7" id="KW-0732">Signal</keyword>
<evidence type="ECO:0000313" key="10">
    <source>
        <dbReference type="EMBL" id="CDG66351.1"/>
    </source>
</evidence>
<keyword evidence="4" id="KW-0325">Glycoprotein</keyword>
<dbReference type="Pfam" id="PF01186">
    <property type="entry name" value="Lysyl_oxidase"/>
    <property type="match status" value="1"/>
</dbReference>
<organism evidence="10">
    <name type="scientific">Hydra vulgaris</name>
    <name type="common">Hydra</name>
    <name type="synonym">Hydra attenuata</name>
    <dbReference type="NCBI Taxonomy" id="6087"/>
    <lineage>
        <taxon>Eukaryota</taxon>
        <taxon>Metazoa</taxon>
        <taxon>Cnidaria</taxon>
        <taxon>Hydrozoa</taxon>
        <taxon>Hydroidolina</taxon>
        <taxon>Anthoathecata</taxon>
        <taxon>Aplanulata</taxon>
        <taxon>Hydridae</taxon>
        <taxon>Hydra</taxon>
    </lineage>
</organism>
<evidence type="ECO:0000256" key="4">
    <source>
        <dbReference type="ARBA" id="ARBA00023180"/>
    </source>
</evidence>
<feature type="disulfide bond" evidence="5">
    <location>
        <begin position="96"/>
        <end position="106"/>
    </location>
</feature>
<dbReference type="FunFam" id="2.10.10.10:FF:000003">
    <property type="entry name" value="binder of sperm protein homolog 1"/>
    <property type="match status" value="1"/>
</dbReference>
<dbReference type="Gene3D" id="2.10.10.10">
    <property type="entry name" value="Fibronectin, type II, collagen-binding"/>
    <property type="match status" value="1"/>
</dbReference>
<gene>
    <name evidence="10" type="primary">LOXL2</name>
</gene>
<dbReference type="CDD" id="cd00062">
    <property type="entry name" value="FN2"/>
    <property type="match status" value="1"/>
</dbReference>
<comment type="caution">
    <text evidence="5">Lacks conserved residue(s) required for the propagation of feature annotation.</text>
</comment>
<dbReference type="InterPro" id="IPR001695">
    <property type="entry name" value="Lysyl_oxidase"/>
</dbReference>